<dbReference type="GO" id="GO:0030246">
    <property type="term" value="F:carbohydrate binding"/>
    <property type="evidence" value="ECO:0007669"/>
    <property type="project" value="InterPro"/>
</dbReference>
<dbReference type="STRING" id="915059.NH26_22285"/>
<dbReference type="GO" id="GO:0006516">
    <property type="term" value="P:glycoprotein catabolic process"/>
    <property type="evidence" value="ECO:0007669"/>
    <property type="project" value="TreeGrafter"/>
</dbReference>
<accession>A0A1S1YTJ4</accession>
<dbReference type="Gene3D" id="1.20.1050.60">
    <property type="entry name" value="alpha-1,2-mannosidase"/>
    <property type="match status" value="1"/>
</dbReference>
<organism evidence="7 8">
    <name type="scientific">Flammeovirga pacifica</name>
    <dbReference type="NCBI Taxonomy" id="915059"/>
    <lineage>
        <taxon>Bacteria</taxon>
        <taxon>Pseudomonadati</taxon>
        <taxon>Bacteroidota</taxon>
        <taxon>Cytophagia</taxon>
        <taxon>Cytophagales</taxon>
        <taxon>Flammeovirgaceae</taxon>
        <taxon>Flammeovirga</taxon>
    </lineage>
</organism>
<evidence type="ECO:0000256" key="2">
    <source>
        <dbReference type="ARBA" id="ARBA00011245"/>
    </source>
</evidence>
<keyword evidence="3" id="KW-0106">Calcium</keyword>
<protein>
    <submittedName>
        <fullName evidence="7">Alpha-mannosidase</fullName>
    </submittedName>
</protein>
<sequence>MKKTLFFLLFSIGLTAFGQYIDPLEAVDPNIGTVHSRWFFYTPAANPFGMAKPAPSTNGSYGNEWGWEAVGYDGTHTSIEGFVNFHEFQVGGISLMPTNGELITIPGKLENVEEGYRSTFQKENEMAQPGYYSVLLDDYNIKAELTSTPRVSFHKYTYPKGENHLIFDIGNTQGESGPVVDAAVSMIDDHTIEGYVITHPGYVKYYQPGAYVKMYFVAKLDKTTNSILSFNKEDVHFGSKTALGKGAGLALTFKGDEAYQVEVKIGQSYTSIENARLNLKEEANDLTFDQAKEKAQNKWREMLGKIAVKGGSKEHQTKFYTGLYHALLGRGLSSDVNGQYPSITGEVGQIAIDSLTNQPKYNHYNTDAVWGAFWNLTQLWALAYPEYYNEFVQCQLDIYKDGGWLADGVATNKFVSGVGTNYTGLLIASAFNRGIDQYDHEVAYQAVRKNELGWMNRPLGAGKADTKVFVEEGFVPLTQNNEYYSASNAEGSQFSASHTLEYSFSTNAAMQMAKKLHHNDDAKMFAAYGKGWEKLFDEETGFIRPKTTDGQFVKDFDPKKVWTGFQEGNAWQYTFYVPHDVEGLSQKIGPKEFVDRLDGVFETAAITKFGGGEKVDAFAGLQNVYNHGNQPSLHISWMYNFTDQPHKTQYWVREICDVFYGTDETHGYGYGQDEDQGQLGAWYVLAGIGLFDVAGGTLENPTLQLSLPQFDEVKITLDQQFYEGESFVIKTKGDPTKNRYIKSSAWNGQSLDKVFLPWSEYVKGGVLEMKSSAKPTK</sequence>
<evidence type="ECO:0000313" key="7">
    <source>
        <dbReference type="EMBL" id="OHX64326.1"/>
    </source>
</evidence>
<dbReference type="OrthoDB" id="9804511at2"/>
<dbReference type="InterPro" id="IPR041371">
    <property type="entry name" value="GH92_N"/>
</dbReference>
<feature type="signal peptide" evidence="4">
    <location>
        <begin position="1"/>
        <end position="18"/>
    </location>
</feature>
<dbReference type="InterPro" id="IPR050883">
    <property type="entry name" value="PNGase"/>
</dbReference>
<dbReference type="PANTHER" id="PTHR12143:SF39">
    <property type="entry name" value="SECRETED PROTEIN"/>
    <property type="match status" value="1"/>
</dbReference>
<dbReference type="SUPFAM" id="SSF48208">
    <property type="entry name" value="Six-hairpin glycosidases"/>
    <property type="match status" value="1"/>
</dbReference>
<dbReference type="GO" id="GO:0005975">
    <property type="term" value="P:carbohydrate metabolic process"/>
    <property type="evidence" value="ECO:0007669"/>
    <property type="project" value="InterPro"/>
</dbReference>
<evidence type="ECO:0000313" key="8">
    <source>
        <dbReference type="Proteomes" id="UP000179797"/>
    </source>
</evidence>
<evidence type="ECO:0000256" key="4">
    <source>
        <dbReference type="SAM" id="SignalP"/>
    </source>
</evidence>
<dbReference type="PANTHER" id="PTHR12143">
    <property type="entry name" value="PEPTIDE N-GLYCANASE PNGASE -RELATED"/>
    <property type="match status" value="1"/>
</dbReference>
<feature type="domain" description="Glycosyl hydrolase family 92 N-terminal" evidence="6">
    <location>
        <begin position="27"/>
        <end position="268"/>
    </location>
</feature>
<reference evidence="7 8" key="1">
    <citation type="journal article" date="2012" name="Int. J. Syst. Evol. Microbiol.">
        <title>Flammeovirga pacifica sp. nov., isolated from deep-sea sediment.</title>
        <authorList>
            <person name="Xu H."/>
            <person name="Fu Y."/>
            <person name="Yang N."/>
            <person name="Ding Z."/>
            <person name="Lai Q."/>
            <person name="Zeng R."/>
        </authorList>
    </citation>
    <scope>NUCLEOTIDE SEQUENCE [LARGE SCALE GENOMIC DNA]</scope>
    <source>
        <strain evidence="8">DSM 24597 / LMG 26175 / WPAGA1</strain>
    </source>
</reference>
<dbReference type="InterPro" id="IPR005887">
    <property type="entry name" value="GH92_a_mannosidase_put"/>
</dbReference>
<dbReference type="RefSeq" id="WP_052431880.1">
    <property type="nucleotide sequence ID" value="NZ_JRYR02000002.1"/>
</dbReference>
<gene>
    <name evidence="7" type="ORF">NH26_22285</name>
</gene>
<feature type="chain" id="PRO_5010203964" evidence="4">
    <location>
        <begin position="19"/>
        <end position="777"/>
    </location>
</feature>
<feature type="domain" description="Glycosyl hydrolase family 92" evidence="5">
    <location>
        <begin position="274"/>
        <end position="770"/>
    </location>
</feature>
<comment type="subunit">
    <text evidence="2">Monomer.</text>
</comment>
<comment type="cofactor">
    <cofactor evidence="1">
        <name>Ca(2+)</name>
        <dbReference type="ChEBI" id="CHEBI:29108"/>
    </cofactor>
</comment>
<dbReference type="AlphaFoldDB" id="A0A1S1YTJ4"/>
<dbReference type="NCBIfam" id="TIGR01180">
    <property type="entry name" value="aman2_put"/>
    <property type="match status" value="1"/>
</dbReference>
<dbReference type="Pfam" id="PF07971">
    <property type="entry name" value="Glyco_hydro_92"/>
    <property type="match status" value="1"/>
</dbReference>
<proteinExistence type="predicted"/>
<dbReference type="GO" id="GO:0005829">
    <property type="term" value="C:cytosol"/>
    <property type="evidence" value="ECO:0007669"/>
    <property type="project" value="TreeGrafter"/>
</dbReference>
<dbReference type="Gene3D" id="1.20.1610.10">
    <property type="entry name" value="alpha-1,2-mannosidases domains"/>
    <property type="match status" value="1"/>
</dbReference>
<dbReference type="GO" id="GO:0000224">
    <property type="term" value="F:peptide-N4-(N-acetyl-beta-glucosaminyl)asparagine amidase activity"/>
    <property type="evidence" value="ECO:0007669"/>
    <property type="project" value="TreeGrafter"/>
</dbReference>
<dbReference type="Gene3D" id="3.30.2080.10">
    <property type="entry name" value="GH92 mannosidase domain"/>
    <property type="match status" value="1"/>
</dbReference>
<evidence type="ECO:0000259" key="5">
    <source>
        <dbReference type="Pfam" id="PF07971"/>
    </source>
</evidence>
<evidence type="ECO:0000256" key="3">
    <source>
        <dbReference type="ARBA" id="ARBA00022837"/>
    </source>
</evidence>
<name>A0A1S1YTJ4_FLAPC</name>
<dbReference type="Proteomes" id="UP000179797">
    <property type="component" value="Unassembled WGS sequence"/>
</dbReference>
<evidence type="ECO:0000256" key="1">
    <source>
        <dbReference type="ARBA" id="ARBA00001913"/>
    </source>
</evidence>
<dbReference type="EMBL" id="JRYR02000002">
    <property type="protein sequence ID" value="OHX64326.1"/>
    <property type="molecule type" value="Genomic_DNA"/>
</dbReference>
<evidence type="ECO:0000259" key="6">
    <source>
        <dbReference type="Pfam" id="PF17678"/>
    </source>
</evidence>
<dbReference type="InterPro" id="IPR014718">
    <property type="entry name" value="GH-type_carb-bd"/>
</dbReference>
<keyword evidence="8" id="KW-1185">Reference proteome</keyword>
<dbReference type="InterPro" id="IPR008928">
    <property type="entry name" value="6-hairpin_glycosidase_sf"/>
</dbReference>
<comment type="caution">
    <text evidence="7">The sequence shown here is derived from an EMBL/GenBank/DDBJ whole genome shotgun (WGS) entry which is preliminary data.</text>
</comment>
<dbReference type="Gene3D" id="2.70.98.10">
    <property type="match status" value="1"/>
</dbReference>
<dbReference type="InterPro" id="IPR012939">
    <property type="entry name" value="Glyco_hydro_92"/>
</dbReference>
<keyword evidence="4" id="KW-0732">Signal</keyword>
<dbReference type="Pfam" id="PF17678">
    <property type="entry name" value="Glyco_hydro_92N"/>
    <property type="match status" value="1"/>
</dbReference>